<dbReference type="Proteomes" id="UP000800092">
    <property type="component" value="Unassembled WGS sequence"/>
</dbReference>
<organism evidence="7 8">
    <name type="scientific">Viridothelium virens</name>
    <name type="common">Speckled blister lichen</name>
    <name type="synonym">Trypethelium virens</name>
    <dbReference type="NCBI Taxonomy" id="1048519"/>
    <lineage>
        <taxon>Eukaryota</taxon>
        <taxon>Fungi</taxon>
        <taxon>Dikarya</taxon>
        <taxon>Ascomycota</taxon>
        <taxon>Pezizomycotina</taxon>
        <taxon>Dothideomycetes</taxon>
        <taxon>Dothideomycetes incertae sedis</taxon>
        <taxon>Trypetheliales</taxon>
        <taxon>Trypetheliaceae</taxon>
        <taxon>Viridothelium</taxon>
    </lineage>
</organism>
<keyword evidence="8" id="KW-1185">Reference proteome</keyword>
<evidence type="ECO:0008006" key="9">
    <source>
        <dbReference type="Google" id="ProtNLM"/>
    </source>
</evidence>
<name>A0A6A6H6R2_VIRVR</name>
<dbReference type="GO" id="GO:0005783">
    <property type="term" value="C:endoplasmic reticulum"/>
    <property type="evidence" value="ECO:0007669"/>
    <property type="project" value="UniProtKB-SubCell"/>
</dbReference>
<evidence type="ECO:0000256" key="5">
    <source>
        <dbReference type="ARBA" id="ARBA00023128"/>
    </source>
</evidence>
<dbReference type="PANTHER" id="PTHR48182:SF2">
    <property type="entry name" value="PROTEIN SERAC1"/>
    <property type="match status" value="1"/>
</dbReference>
<evidence type="ECO:0000256" key="2">
    <source>
        <dbReference type="ARBA" id="ARBA00004240"/>
    </source>
</evidence>
<dbReference type="AlphaFoldDB" id="A0A6A6H6R2"/>
<evidence type="ECO:0000313" key="7">
    <source>
        <dbReference type="EMBL" id="KAF2233518.1"/>
    </source>
</evidence>
<reference evidence="7" key="1">
    <citation type="journal article" date="2020" name="Stud. Mycol.">
        <title>101 Dothideomycetes genomes: a test case for predicting lifestyles and emergence of pathogens.</title>
        <authorList>
            <person name="Haridas S."/>
            <person name="Albert R."/>
            <person name="Binder M."/>
            <person name="Bloem J."/>
            <person name="Labutti K."/>
            <person name="Salamov A."/>
            <person name="Andreopoulos B."/>
            <person name="Baker S."/>
            <person name="Barry K."/>
            <person name="Bills G."/>
            <person name="Bluhm B."/>
            <person name="Cannon C."/>
            <person name="Castanera R."/>
            <person name="Culley D."/>
            <person name="Daum C."/>
            <person name="Ezra D."/>
            <person name="Gonzalez J."/>
            <person name="Henrissat B."/>
            <person name="Kuo A."/>
            <person name="Liang C."/>
            <person name="Lipzen A."/>
            <person name="Lutzoni F."/>
            <person name="Magnuson J."/>
            <person name="Mondo S."/>
            <person name="Nolan M."/>
            <person name="Ohm R."/>
            <person name="Pangilinan J."/>
            <person name="Park H.-J."/>
            <person name="Ramirez L."/>
            <person name="Alfaro M."/>
            <person name="Sun H."/>
            <person name="Tritt A."/>
            <person name="Yoshinaga Y."/>
            <person name="Zwiers L.-H."/>
            <person name="Turgeon B."/>
            <person name="Goodwin S."/>
            <person name="Spatafora J."/>
            <person name="Crous P."/>
            <person name="Grigoriev I."/>
        </authorList>
    </citation>
    <scope>NUCLEOTIDE SEQUENCE</scope>
    <source>
        <strain evidence="7">Tuck. ex Michener</strain>
    </source>
</reference>
<dbReference type="EMBL" id="ML991806">
    <property type="protein sequence ID" value="KAF2233518.1"/>
    <property type="molecule type" value="Genomic_DNA"/>
</dbReference>
<evidence type="ECO:0000256" key="4">
    <source>
        <dbReference type="ARBA" id="ARBA00022824"/>
    </source>
</evidence>
<protein>
    <recommendedName>
        <fullName evidence="9">DUF676 domain-containing protein</fullName>
    </recommendedName>
</protein>
<keyword evidence="4" id="KW-0256">Endoplasmic reticulum</keyword>
<evidence type="ECO:0000256" key="6">
    <source>
        <dbReference type="ARBA" id="ARBA00023136"/>
    </source>
</evidence>
<dbReference type="InterPro" id="IPR029058">
    <property type="entry name" value="AB_hydrolase_fold"/>
</dbReference>
<dbReference type="GO" id="GO:0016020">
    <property type="term" value="C:membrane"/>
    <property type="evidence" value="ECO:0007669"/>
    <property type="project" value="UniProtKB-SubCell"/>
</dbReference>
<gene>
    <name evidence="7" type="ORF">EV356DRAFT_204434</name>
</gene>
<keyword evidence="6" id="KW-0472">Membrane</keyword>
<evidence type="ECO:0000313" key="8">
    <source>
        <dbReference type="Proteomes" id="UP000800092"/>
    </source>
</evidence>
<keyword evidence="5" id="KW-0496">Mitochondrion</keyword>
<dbReference type="PANTHER" id="PTHR48182">
    <property type="entry name" value="PROTEIN SERAC1"/>
    <property type="match status" value="1"/>
</dbReference>
<dbReference type="OrthoDB" id="5086500at2759"/>
<dbReference type="InterPro" id="IPR052374">
    <property type="entry name" value="SERAC1"/>
</dbReference>
<accession>A0A6A6H6R2</accession>
<evidence type="ECO:0000256" key="3">
    <source>
        <dbReference type="ARBA" id="ARBA00004370"/>
    </source>
</evidence>
<dbReference type="GO" id="GO:0005739">
    <property type="term" value="C:mitochondrion"/>
    <property type="evidence" value="ECO:0007669"/>
    <property type="project" value="UniProtKB-SubCell"/>
</dbReference>
<evidence type="ECO:0000256" key="1">
    <source>
        <dbReference type="ARBA" id="ARBA00004173"/>
    </source>
</evidence>
<dbReference type="SUPFAM" id="SSF53474">
    <property type="entry name" value="alpha/beta-Hydrolases"/>
    <property type="match status" value="1"/>
</dbReference>
<sequence length="247" mass="28285">MPLPILIRVVLVVKNGHSLPQSTCRHCTLHWIITLNRKSVNFLMDTSFHLVIVNGLTDTQSDISPKSFFSARFRQALIDEFFFFESSSTVEYSLDHRANLILADLLRSRKSYEEKHREDSPLPLIFVGHDLGGALIKQALLVATEKAWYRGIADRTLATLFFATPHRKFSARAWEYQLFGLIAASSLPPPLLLRDIHILSEKLEDLSFAFLTISCVFDLVNFWQSDGDDRVVCLSLYQTIHKSLYRI</sequence>
<comment type="subcellular location">
    <subcellularLocation>
        <location evidence="2">Endoplasmic reticulum</location>
    </subcellularLocation>
    <subcellularLocation>
        <location evidence="3">Membrane</location>
    </subcellularLocation>
    <subcellularLocation>
        <location evidence="1">Mitochondrion</location>
    </subcellularLocation>
</comment>
<proteinExistence type="predicted"/>